<protein>
    <recommendedName>
        <fullName evidence="2">DUF1540 domain-containing protein</fullName>
    </recommendedName>
</protein>
<organism evidence="1">
    <name type="scientific">Caudovirales sp. ctGAB12</name>
    <dbReference type="NCBI Taxonomy" id="2827632"/>
    <lineage>
        <taxon>Viruses</taxon>
        <taxon>Duplodnaviria</taxon>
        <taxon>Heunggongvirae</taxon>
        <taxon>Uroviricota</taxon>
        <taxon>Caudoviricetes</taxon>
    </lineage>
</organism>
<name>A0A8S5SPL7_9CAUD</name>
<accession>A0A8S5SPL7</accession>
<proteinExistence type="predicted"/>
<evidence type="ECO:0000313" key="1">
    <source>
        <dbReference type="EMBL" id="DAF52937.1"/>
    </source>
</evidence>
<sequence length="64" mass="7368">MSTEVKCIKRKCLNNKKGVCTAKLIEYDGLCQTYITHDHAHKSNCGLCTRSHGRFKRNSRDVLR</sequence>
<reference evidence="1" key="1">
    <citation type="journal article" date="2021" name="Proc. Natl. Acad. Sci. U.S.A.">
        <title>A Catalog of Tens of Thousands of Viruses from Human Metagenomes Reveals Hidden Associations with Chronic Diseases.</title>
        <authorList>
            <person name="Tisza M.J."/>
            <person name="Buck C.B."/>
        </authorList>
    </citation>
    <scope>NUCLEOTIDE SEQUENCE</scope>
    <source>
        <strain evidence="1">CtGAB12</strain>
    </source>
</reference>
<dbReference type="EMBL" id="BK032644">
    <property type="protein sequence ID" value="DAF52937.1"/>
    <property type="molecule type" value="Genomic_DNA"/>
</dbReference>
<evidence type="ECO:0008006" key="2">
    <source>
        <dbReference type="Google" id="ProtNLM"/>
    </source>
</evidence>